<proteinExistence type="predicted"/>
<evidence type="ECO:0000313" key="1">
    <source>
        <dbReference type="EMBL" id="AOX03339.1"/>
    </source>
</evidence>
<evidence type="ECO:0000313" key="2">
    <source>
        <dbReference type="Proteomes" id="UP000177870"/>
    </source>
</evidence>
<dbReference type="Proteomes" id="UP000177870">
    <property type="component" value="Chromosome"/>
</dbReference>
<gene>
    <name evidence="1" type="ORF">BJP34_31355</name>
</gene>
<name>A0A1D8U0A0_9CYAN</name>
<dbReference type="OrthoDB" id="9884244at2"/>
<dbReference type="EMBL" id="CP017599">
    <property type="protein sequence ID" value="AOX03339.1"/>
    <property type="molecule type" value="Genomic_DNA"/>
</dbReference>
<accession>A0A1D8U0A0</accession>
<organism evidence="1 2">
    <name type="scientific">Moorena producens PAL-8-15-08-1</name>
    <dbReference type="NCBI Taxonomy" id="1458985"/>
    <lineage>
        <taxon>Bacteria</taxon>
        <taxon>Bacillati</taxon>
        <taxon>Cyanobacteriota</taxon>
        <taxon>Cyanophyceae</taxon>
        <taxon>Coleofasciculales</taxon>
        <taxon>Coleofasciculaceae</taxon>
        <taxon>Moorena</taxon>
    </lineage>
</organism>
<dbReference type="STRING" id="1458985.BJP34_31355"/>
<reference evidence="2" key="1">
    <citation type="submission" date="2016-10" db="EMBL/GenBank/DDBJ databases">
        <title>Comparative genomics uncovers the prolific and rare metabolic potential of the cyanobacterial genus Moorea.</title>
        <authorList>
            <person name="Leao T."/>
            <person name="Castelao G."/>
            <person name="Korobeynikov A."/>
            <person name="Monroe E.A."/>
            <person name="Podell S."/>
            <person name="Glukhov E."/>
            <person name="Allen E."/>
            <person name="Gerwick W.H."/>
            <person name="Gerwick L."/>
        </authorList>
    </citation>
    <scope>NUCLEOTIDE SEQUENCE [LARGE SCALE GENOMIC DNA]</scope>
    <source>
        <strain evidence="2">PAL-8-15-08-1</strain>
    </source>
</reference>
<dbReference type="RefSeq" id="WP_070395720.1">
    <property type="nucleotide sequence ID" value="NZ_CP017599.1"/>
</dbReference>
<protein>
    <submittedName>
        <fullName evidence="1">Uncharacterized protein</fullName>
    </submittedName>
</protein>
<dbReference type="AlphaFoldDB" id="A0A1D8U0A0"/>
<sequence length="178" mass="19691">MNIHQAIYRTIAKKKSKPPITSEPEPTVQLTEIVDKFLAKLQKQSNLQHFSWVVQNDPNLVAELNKITDKGAFVEQLLALAKTQGGYNFTAQDVMTMPGSWSANSVEELISAFYTLAQGSLEHFLTDVKKSPALQQTLNENLQTTTDKGHLAQILVKLGEAEGYSFTAEDVEEVAQGI</sequence>
<dbReference type="KEGG" id="mpro:BJP34_31355"/>